<dbReference type="Proteomes" id="UP001150925">
    <property type="component" value="Unassembled WGS sequence"/>
</dbReference>
<feature type="region of interest" description="Disordered" evidence="1">
    <location>
        <begin position="75"/>
        <end position="104"/>
    </location>
</feature>
<evidence type="ECO:0000313" key="2">
    <source>
        <dbReference type="EMBL" id="KAJ1962596.1"/>
    </source>
</evidence>
<feature type="compositionally biased region" description="Polar residues" evidence="1">
    <location>
        <begin position="134"/>
        <end position="153"/>
    </location>
</feature>
<name>A0A9W8E695_9FUNG</name>
<feature type="compositionally biased region" description="Low complexity" evidence="1">
    <location>
        <begin position="1"/>
        <end position="20"/>
    </location>
</feature>
<comment type="caution">
    <text evidence="2">The sequence shown here is derived from an EMBL/GenBank/DDBJ whole genome shotgun (WGS) entry which is preliminary data.</text>
</comment>
<reference evidence="2" key="1">
    <citation type="submission" date="2022-07" db="EMBL/GenBank/DDBJ databases">
        <title>Phylogenomic reconstructions and comparative analyses of Kickxellomycotina fungi.</title>
        <authorList>
            <person name="Reynolds N.K."/>
            <person name="Stajich J.E."/>
            <person name="Barry K."/>
            <person name="Grigoriev I.V."/>
            <person name="Crous P."/>
            <person name="Smith M.E."/>
        </authorList>
    </citation>
    <scope>NUCLEOTIDE SEQUENCE</scope>
    <source>
        <strain evidence="2">RSA 1196</strain>
    </source>
</reference>
<protein>
    <submittedName>
        <fullName evidence="2">Uncharacterized protein</fullName>
    </submittedName>
</protein>
<evidence type="ECO:0000256" key="1">
    <source>
        <dbReference type="SAM" id="MobiDB-lite"/>
    </source>
</evidence>
<feature type="region of interest" description="Disordered" evidence="1">
    <location>
        <begin position="119"/>
        <end position="185"/>
    </location>
</feature>
<organism evidence="2 3">
    <name type="scientific">Dispira parvispora</name>
    <dbReference type="NCBI Taxonomy" id="1520584"/>
    <lineage>
        <taxon>Eukaryota</taxon>
        <taxon>Fungi</taxon>
        <taxon>Fungi incertae sedis</taxon>
        <taxon>Zoopagomycota</taxon>
        <taxon>Kickxellomycotina</taxon>
        <taxon>Dimargaritomycetes</taxon>
        <taxon>Dimargaritales</taxon>
        <taxon>Dimargaritaceae</taxon>
        <taxon>Dispira</taxon>
    </lineage>
</organism>
<feature type="compositionally biased region" description="Polar residues" evidence="1">
    <location>
        <begin position="162"/>
        <end position="185"/>
    </location>
</feature>
<keyword evidence="3" id="KW-1185">Reference proteome</keyword>
<proteinExistence type="predicted"/>
<dbReference type="AlphaFoldDB" id="A0A9W8E695"/>
<feature type="region of interest" description="Disordered" evidence="1">
    <location>
        <begin position="1"/>
        <end position="33"/>
    </location>
</feature>
<evidence type="ECO:0000313" key="3">
    <source>
        <dbReference type="Proteomes" id="UP001150925"/>
    </source>
</evidence>
<accession>A0A9W8E695</accession>
<feature type="compositionally biased region" description="Low complexity" evidence="1">
    <location>
        <begin position="83"/>
        <end position="92"/>
    </location>
</feature>
<dbReference type="EMBL" id="JANBPY010000942">
    <property type="protein sequence ID" value="KAJ1962596.1"/>
    <property type="molecule type" value="Genomic_DNA"/>
</dbReference>
<gene>
    <name evidence="2" type="ORF">IWQ62_003475</name>
</gene>
<sequence>MAHTYPPSVLSESSSLSHYSTAEDGESSVGWSDQLSTTFSHSTYSSQTTEWSPDNSIVNGGSVSLDELYSRFRQLLQPPPTTPSSQPTGVTPTEERSPPSSLFTLDYLPSMDSDEIISFNAISPRQPLPKRTHTASTRYSTHAPSSALSSELPQSHEPRTESPFSSGLHSYTSPATPSDYSLSESSAGFLPSLENDIYSSPRHYSHTKSDTEDLVAFLRSQSQVGIQDYDFHAVDYDVEEFELRKKISRLLEDLANESDEITNHTSTLLESNFMLPLPSLKNPRLGTLSPTTMSRPLTPSTRPKNKLVEALKKRRNMR</sequence>
<dbReference type="OrthoDB" id="10369066at2759"/>